<proteinExistence type="predicted"/>
<accession>A0AAU9KS97</accession>
<evidence type="ECO:0000313" key="3">
    <source>
        <dbReference type="Proteomes" id="UP001160483"/>
    </source>
</evidence>
<dbReference type="Proteomes" id="UP001160483">
    <property type="component" value="Unassembled WGS sequence"/>
</dbReference>
<sequence>MSATSGELGVGRGSSTTGGSPSQSSSFKTVSNRYGTGELKEESAGGLLSCTASDETVVDGSGPGNS</sequence>
<gene>
    <name evidence="2" type="ORF">PBS003_LOCUS2958</name>
</gene>
<dbReference type="EMBL" id="CAKKTJ010000143">
    <property type="protein sequence ID" value="CAH0476168.1"/>
    <property type="molecule type" value="Genomic_DNA"/>
</dbReference>
<feature type="compositionally biased region" description="Low complexity" evidence="1">
    <location>
        <begin position="13"/>
        <end position="26"/>
    </location>
</feature>
<protein>
    <submittedName>
        <fullName evidence="2">Uncharacterized protein</fullName>
    </submittedName>
</protein>
<feature type="region of interest" description="Disordered" evidence="1">
    <location>
        <begin position="1"/>
        <end position="66"/>
    </location>
</feature>
<evidence type="ECO:0000256" key="1">
    <source>
        <dbReference type="SAM" id="MobiDB-lite"/>
    </source>
</evidence>
<reference evidence="2" key="1">
    <citation type="submission" date="2021-11" db="EMBL/GenBank/DDBJ databases">
        <authorList>
            <person name="Islam A."/>
            <person name="Islam S."/>
            <person name="Flora M.S."/>
            <person name="Rahman M."/>
            <person name="Ziaur R.M."/>
            <person name="Epstein J.H."/>
            <person name="Hassan M."/>
            <person name="Klassen M."/>
            <person name="Woodard K."/>
            <person name="Webb A."/>
            <person name="Webby R.J."/>
            <person name="El Zowalaty M.E."/>
        </authorList>
    </citation>
    <scope>NUCLEOTIDE SEQUENCE</scope>
    <source>
        <strain evidence="2">Pbs3</strain>
    </source>
</reference>
<name>A0AAU9KS97_9STRA</name>
<comment type="caution">
    <text evidence="2">The sequence shown here is derived from an EMBL/GenBank/DDBJ whole genome shotgun (WGS) entry which is preliminary data.</text>
</comment>
<evidence type="ECO:0000313" key="2">
    <source>
        <dbReference type="EMBL" id="CAH0476168.1"/>
    </source>
</evidence>
<organism evidence="2 3">
    <name type="scientific">Peronospora belbahrii</name>
    <dbReference type="NCBI Taxonomy" id="622444"/>
    <lineage>
        <taxon>Eukaryota</taxon>
        <taxon>Sar</taxon>
        <taxon>Stramenopiles</taxon>
        <taxon>Oomycota</taxon>
        <taxon>Peronosporomycetes</taxon>
        <taxon>Peronosporales</taxon>
        <taxon>Peronosporaceae</taxon>
        <taxon>Peronospora</taxon>
    </lineage>
</organism>
<dbReference type="AlphaFoldDB" id="A0AAU9KS97"/>